<dbReference type="PANTHER" id="PTHR21512">
    <property type="entry name" value="TRAFFICKING PROTEIN PARTICLE COMPLEX SUBUNIT 9"/>
    <property type="match status" value="1"/>
</dbReference>
<feature type="domain" description="Trs120/TRAPPC9 TPR region" evidence="5">
    <location>
        <begin position="493"/>
        <end position="770"/>
    </location>
</feature>
<evidence type="ECO:0000259" key="6">
    <source>
        <dbReference type="Pfam" id="PF26254"/>
    </source>
</evidence>
<feature type="region of interest" description="Disordered" evidence="3">
    <location>
        <begin position="180"/>
        <end position="203"/>
    </location>
</feature>
<dbReference type="KEGG" id="tasa:A1Q1_01555"/>
<dbReference type="Pfam" id="PF26254">
    <property type="entry name" value="Ig_TRAPPC9-Trs120_1st"/>
    <property type="match status" value="1"/>
</dbReference>
<sequence length="1464" mass="158784">MSGGRESSPLSDPIALARLQILVVPVHSSRESQPSNPVALSTPVFDYWSALFRNRQSLRGDEVVRQREFGHKKGASDARERFFPSASGANMSRVAGANHVHLSFPAQPPPKHLYPLSLLRMTAFPLVIIGVGLDDDGNDMDQNEKEAAWAQAFNRTLATFMPSTSAFPLVKRLMLVPPQLPMPGSSRNSRKPKQSNDPLISYAPLDGGDNFVADVLGETTANDKAAALESQSGMSTLSGTLLPSLSSTLGPASASGASTPVVSSKAEARGSLPGSSSMPLMPSANMSQPVSRALTPGGRPASVQPPSAPPIQTSAISPVAAPQPQSANPFRRSTAGLTSPFHRSSATSSPSNKDSGKDAAMAKYTSAPLTGIAGGRLIKLLGDMYLVTGMYADALKCYEDGAERCRAVGDVLWEALAREGRAVAGIIEAWEGRDGSTLSTPFPSSPVPVEILSHYLSALACLSRAPLPFPEATPNGPAGAQTPHLNLSNVGTGEGLLAWLYASMCLRISRFVLMIFAAGGWGSIASSALVSNTLPRTFPALLNNPNDPVKSRNRRLNLVDLASRSEISRQTIFGHAQVAIGPFRRAMTAADQLAVFVEVVWIARWLELERKEASATREIVKLLAMAVVEGREEHRDQQTGAVMSPTEMPGSSVNQAVTIRRKESTDGNAGVMALIERVCAVFGIDLLSFTDEQTEPVLQAAKELRPTHFGWPELQVEIMKEAIAVSEALPDHPAAVRLCVSTLHSLYAYLSPASQGHLSKLYPKALSTMRRRAIEFGSVPWWLPDRVVLSVEISSLASNRVPLEHTRAEITAQGKKDPFLYNPRVKAPELGKTLLVANEQVEVFVTLQNVFAFDLEVQNLSLLTAGAPFITNPLPLILPASSVQTVRVTGLAPNAGSLEIRGVSVRLMDGSSAEFLLPVVDGAGARRDSKHRSRLQAEAAKTKQSGLDVRKSLMFTQSDGGLPPLPTKEDEHRWLECNVVEEQPLLWIKKTSLSHGTVMLFDGETSVIRITLENSSSVPVDFIKLSFDDSVSREAQAMMSEEISPQQAFDLDYDCTQRPVFTWDKNSNVHIPPGGRTTLQIEVLGKVGCTDGSIRIDYGFINREAEDPANVFYTRRITFPVLFTVYHTLEPHALDIACLRSSSESQEKLRKRLANGTPRSSTFGTSGDEVLRRALAQDDDNMVLFCLNVRNVYSVPFEVALSSKRTASPSALNPDSESSSDLVVTRLVPPGATERLVLPIQRQTLSDDERPIPTPEGRQYVVEKSKMTPDQMKRQRELFWYREKLLDLIDISWREPSSLRRGRLSLRDQPINPAHLDALRRDQLSISLDVQPRDGKASFTAMDFVDLRINIVNRLERKLRAYVRLEALPTSSNDASWSQPPAPTPRRISSLPAAPMPAPKSIAFDGVLGAAMPVLEPGESATHTVGAVLLASGSFTFRAAAEEIADRPDPPPVCFSPSVSVDVA</sequence>
<dbReference type="Pfam" id="PF26280">
    <property type="entry name" value="Ig_TRAPPC9-Trs120_2nd"/>
    <property type="match status" value="1"/>
</dbReference>
<organism evidence="9 10">
    <name type="scientific">Trichosporon asahii var. asahii (strain ATCC 90039 / CBS 2479 / JCM 2466 / KCTC 7840 / NBRC 103889/ NCYC 2677 / UAMH 7654)</name>
    <name type="common">Yeast</name>
    <dbReference type="NCBI Taxonomy" id="1186058"/>
    <lineage>
        <taxon>Eukaryota</taxon>
        <taxon>Fungi</taxon>
        <taxon>Dikarya</taxon>
        <taxon>Basidiomycota</taxon>
        <taxon>Agaricomycotina</taxon>
        <taxon>Tremellomycetes</taxon>
        <taxon>Trichosporonales</taxon>
        <taxon>Trichosporonaceae</taxon>
        <taxon>Trichosporon</taxon>
    </lineage>
</organism>
<dbReference type="Pfam" id="PF26282">
    <property type="entry name" value="Ig_TRAPPC9-Trs120_3rd"/>
    <property type="match status" value="1"/>
</dbReference>
<dbReference type="InterPro" id="IPR058567">
    <property type="entry name" value="Ig_TRAPPC9_Trs120_3rd"/>
</dbReference>
<feature type="compositionally biased region" description="Polar residues" evidence="3">
    <location>
        <begin position="335"/>
        <end position="353"/>
    </location>
</feature>
<proteinExistence type="predicted"/>
<dbReference type="GO" id="GO:0005802">
    <property type="term" value="C:trans-Golgi network"/>
    <property type="evidence" value="ECO:0007669"/>
    <property type="project" value="TreeGrafter"/>
</dbReference>
<dbReference type="InterPro" id="IPR058565">
    <property type="entry name" value="Ig_TRAPPC9_Trs120_1st"/>
</dbReference>
<dbReference type="GeneID" id="25985069"/>
<evidence type="ECO:0000313" key="10">
    <source>
        <dbReference type="Proteomes" id="UP000002748"/>
    </source>
</evidence>
<dbReference type="InterPro" id="IPR058563">
    <property type="entry name" value="Trs120_TRAPPC9_N"/>
</dbReference>
<evidence type="ECO:0000256" key="3">
    <source>
        <dbReference type="SAM" id="MobiDB-lite"/>
    </source>
</evidence>
<feature type="region of interest" description="Disordered" evidence="3">
    <location>
        <begin position="248"/>
        <end position="359"/>
    </location>
</feature>
<evidence type="ECO:0000259" key="5">
    <source>
        <dbReference type="Pfam" id="PF26251"/>
    </source>
</evidence>
<dbReference type="EMBL" id="ALBS01000173">
    <property type="protein sequence ID" value="EJT49353.1"/>
    <property type="molecule type" value="Genomic_DNA"/>
</dbReference>
<dbReference type="HOGENOM" id="CLU_002231_2_0_1"/>
<evidence type="ECO:0000256" key="2">
    <source>
        <dbReference type="ARBA" id="ARBA00023034"/>
    </source>
</evidence>
<dbReference type="Pfam" id="PF26251">
    <property type="entry name" value="TPR_TRAPPC9-Trs120"/>
    <property type="match status" value="1"/>
</dbReference>
<name>J5QVP4_TRIAS</name>
<comment type="caution">
    <text evidence="9">The sequence shown here is derived from an EMBL/GenBank/DDBJ whole genome shotgun (WGS) entry which is preliminary data.</text>
</comment>
<dbReference type="OrthoDB" id="27962at2759"/>
<accession>J5QVP4</accession>
<feature type="domain" description="Trs120/TRAPPC9 third Ig-like" evidence="7">
    <location>
        <begin position="1176"/>
        <end position="1319"/>
    </location>
</feature>
<evidence type="ECO:0000259" key="8">
    <source>
        <dbReference type="Pfam" id="PF26283"/>
    </source>
</evidence>
<evidence type="ECO:0000313" key="9">
    <source>
        <dbReference type="EMBL" id="EJT49353.1"/>
    </source>
</evidence>
<dbReference type="Proteomes" id="UP000002748">
    <property type="component" value="Unassembled WGS sequence"/>
</dbReference>
<dbReference type="VEuPathDB" id="FungiDB:A1Q1_01555"/>
<protein>
    <submittedName>
        <fullName evidence="9">Uncharacterized protein</fullName>
    </submittedName>
</protein>
<feature type="compositionally biased region" description="Low complexity" evidence="3">
    <location>
        <begin position="248"/>
        <end position="283"/>
    </location>
</feature>
<dbReference type="Pfam" id="PF08626">
    <property type="entry name" value="TRAPPC9-Trs120"/>
    <property type="match status" value="1"/>
</dbReference>
<evidence type="ECO:0000256" key="1">
    <source>
        <dbReference type="ARBA" id="ARBA00004555"/>
    </source>
</evidence>
<dbReference type="Pfam" id="PF26283">
    <property type="entry name" value="Ig_TRAPPC9-Trs120_4th"/>
    <property type="match status" value="1"/>
</dbReference>
<feature type="domain" description="Trs120/TRAPPC9 fourth Ig-like" evidence="8">
    <location>
        <begin position="1330"/>
        <end position="1447"/>
    </location>
</feature>
<dbReference type="InterPro" id="IPR058568">
    <property type="entry name" value="Ig_TRAPPC9_Trs120_4th"/>
</dbReference>
<gene>
    <name evidence="9" type="ORF">A1Q1_01555</name>
</gene>
<dbReference type="InterPro" id="IPR013935">
    <property type="entry name" value="Trs120_TRAPPC9"/>
</dbReference>
<dbReference type="RefSeq" id="XP_014180069.1">
    <property type="nucleotide sequence ID" value="XM_014324594.1"/>
</dbReference>
<dbReference type="InterPro" id="IPR058564">
    <property type="entry name" value="TPR_TRAPPC9_Trs120"/>
</dbReference>
<feature type="domain" description="Trs120/TRAPPC9 N-terminal" evidence="4">
    <location>
        <begin position="290"/>
        <end position="434"/>
    </location>
</feature>
<evidence type="ECO:0000259" key="7">
    <source>
        <dbReference type="Pfam" id="PF26282"/>
    </source>
</evidence>
<reference evidence="9 10" key="1">
    <citation type="journal article" date="2012" name="Eukaryot. Cell">
        <title>Draft genome sequence of CBS 2479, the standard type strain of Trichosporon asahii.</title>
        <authorList>
            <person name="Yang R.Y."/>
            <person name="Li H.T."/>
            <person name="Zhu H."/>
            <person name="Zhou G.P."/>
            <person name="Wang M."/>
            <person name="Wang L."/>
        </authorList>
    </citation>
    <scope>NUCLEOTIDE SEQUENCE [LARGE SCALE GENOMIC DNA]</scope>
    <source>
        <strain evidence="10">ATCC 90039 / CBS 2479 / JCM 2466 / KCTC 7840 / NCYC 2677 / UAMH 7654</strain>
    </source>
</reference>
<evidence type="ECO:0000259" key="4">
    <source>
        <dbReference type="Pfam" id="PF08626"/>
    </source>
</evidence>
<dbReference type="PANTHER" id="PTHR21512:SF5">
    <property type="entry name" value="TRAFFICKING PROTEIN PARTICLE COMPLEX SUBUNIT 9"/>
    <property type="match status" value="1"/>
</dbReference>
<keyword evidence="2" id="KW-0333">Golgi apparatus</keyword>
<feature type="domain" description="Trs120/TRAPPC9 first Ig-like" evidence="6">
    <location>
        <begin position="788"/>
        <end position="982"/>
    </location>
</feature>
<comment type="subcellular location">
    <subcellularLocation>
        <location evidence="1">Golgi apparatus</location>
    </subcellularLocation>
</comment>